<dbReference type="NCBIfam" id="NF038128">
    <property type="entry name" value="choice_anch_J"/>
    <property type="match status" value="2"/>
</dbReference>
<accession>A0A8E1QYR8</accession>
<evidence type="ECO:0000313" key="2">
    <source>
        <dbReference type="EMBL" id="KOO69198.1"/>
    </source>
</evidence>
<dbReference type="SUPFAM" id="SSF49899">
    <property type="entry name" value="Concanavalin A-like lectins/glucanases"/>
    <property type="match status" value="1"/>
</dbReference>
<organism evidence="2 3">
    <name type="scientific">Xylanibacter rarus</name>
    <dbReference type="NCBI Taxonomy" id="1676614"/>
    <lineage>
        <taxon>Bacteria</taxon>
        <taxon>Pseudomonadati</taxon>
        <taxon>Bacteroidota</taxon>
        <taxon>Bacteroidia</taxon>
        <taxon>Bacteroidales</taxon>
        <taxon>Prevotellaceae</taxon>
        <taxon>Xylanibacter</taxon>
    </lineage>
</organism>
<reference evidence="2 3" key="1">
    <citation type="submission" date="2015-06" db="EMBL/GenBank/DDBJ databases">
        <title>Prevotella sp. 109, sp. nov., a novel member of the family Prevotellaceae isolated from human faeces.</title>
        <authorList>
            <person name="Shkoporov A.N."/>
            <person name="Chaplin A.V."/>
            <person name="Kafarskaia L.I."/>
            <person name="Efimov B.A."/>
        </authorList>
    </citation>
    <scope>NUCLEOTIDE SEQUENCE [LARGE SCALE GENOMIC DNA]</scope>
    <source>
        <strain evidence="2 3">109</strain>
    </source>
</reference>
<name>A0A8E1QYR8_9BACT</name>
<comment type="caution">
    <text evidence="2">The sequence shown here is derived from an EMBL/GenBank/DDBJ whole genome shotgun (WGS) entry which is preliminary data.</text>
</comment>
<feature type="domain" description="Fibronectin type-III" evidence="1">
    <location>
        <begin position="414"/>
        <end position="509"/>
    </location>
</feature>
<evidence type="ECO:0000259" key="1">
    <source>
        <dbReference type="PROSITE" id="PS50853"/>
    </source>
</evidence>
<dbReference type="Gene3D" id="2.60.40.10">
    <property type="entry name" value="Immunoglobulins"/>
    <property type="match status" value="2"/>
</dbReference>
<dbReference type="CDD" id="cd00063">
    <property type="entry name" value="FN3"/>
    <property type="match status" value="1"/>
</dbReference>
<dbReference type="InterPro" id="IPR013320">
    <property type="entry name" value="ConA-like_dom_sf"/>
</dbReference>
<dbReference type="SUPFAM" id="SSF82171">
    <property type="entry name" value="DPP6 N-terminal domain-like"/>
    <property type="match status" value="1"/>
</dbReference>
<dbReference type="Gene3D" id="2.60.120.200">
    <property type="match status" value="2"/>
</dbReference>
<dbReference type="EMBL" id="LFQU01000004">
    <property type="protein sequence ID" value="KOO69198.1"/>
    <property type="molecule type" value="Genomic_DNA"/>
</dbReference>
<gene>
    <name evidence="2" type="ORF">ACU52_03655</name>
</gene>
<keyword evidence="3" id="KW-1185">Reference proteome</keyword>
<sequence length="1367" mass="151358">MLSHTAFAEAQISERAVNDNRKPGPIELKLVPTEPKVAGKMSKILKTDRKNAAADTDAFYGRTIYGALINSTEWANTSITDVPYGLYSFEMNESPQTTGYITNFGYNFLTGAYSHNRFVGITAMSIMGMLNGARYITIDTENWTEMKNIAYGTDKKSYGLLSSAMAYNPMDNRIYSFQYKDDLSGLDWCVYNPDYDEMDKIASFRGRYNVVTLAAVPSGEMYFINGYGDLYKIDRKTARPSLVGYTGITPILYVQNMMYDGRTGMFLWAAQTSDGSSLYSVDPATADTKKILDFKNNEQFVALWSLDNEAPDGAPAQANDLKMTYDKDGGLEGTISFEVPTTTFDGKQLGNAVLYVWLDGEIIKTEEAQAGSRVSIPVSLTEGNHYVAVNLSNDEGFSPLAYVDQYAGYDIPKTVGNLTFTYDKAEGKNTISWTAPEGGLNGGYVDYDNLTYTIVRMPDSVTVADNYKETSFTEDEPQDLRNYSYRVYAVNNGKSGNYSESNKIICGNAFTTPYSQSFADASVFTEFFTVIDANEDGNTWRSGYSGDVRIDLISETSKGDDWLITPAIKLDGGARYSFTMNMKTFMNGYPEDFELYVGTNPEDISTFKLFKKEEGLELYETYSDYKAEFNIDADGDYYVGIRYLSDKQNNGSLMLIKSVSVTKIGATKAPAPVSELKITPDADDAMAATISFVTPDKNLNDEPLSAISKVNVYRNGSTSPVHVFDSPAVNTALNWTDATVSKVGVNTYSVVAENEYGEGGVVSDSAFVGIYTAPYLESFDTRAASELYKSTLDGIDLEANPYYGWTYDENNKKMTFYAYLMDDETKLDAWLYTPMFKLDANSVYELGYNSNIMSMQGSDITYKVFMGTEQEKEAQSEYIGDMTLNEGYMPIKESHNIITTEGGKFCFGFNIQASGMYAYPNAEIDDVSLTYLKSASSPFEFTDFKSEAYANGDLMADISFKAPAVDYHGNKLTENLKVEIYRGQSPTPVFSKEGVVPGSEIKWTDTQALHGQNTYMLVASNSYGRSEVLYDTLFVGRDVPMVVSDYRVKGSADNMDAIISWNIPETGANGGVIVADEISFNVYKYDPTDKVLTLIEKGVKDNSYVVENEPSDKQKTAYYAVSAVNTEGEGQALVGEVVLGKLYEMPFKESFANKELSTEPWMVVNGLDTYITWGVTNPDGESYNGATPQDNDGGVAYMYNGNQYETFTGAGFVSPKIALGDWNSTLKFWVYNIATAYPNNKPIIMVYVRADDGDIEFAGEYVVGSDTEEGWKQYEVKLDKFAGASHISFVFYGFTGGYQDVIYLDNIEMERGTASGISDIGADGKAVKDIKYYDVSGRETNGMVKGINIRVVTYTDGSTSTQKVMVK</sequence>
<dbReference type="InterPro" id="IPR013783">
    <property type="entry name" value="Ig-like_fold"/>
</dbReference>
<dbReference type="InterPro" id="IPR036116">
    <property type="entry name" value="FN3_sf"/>
</dbReference>
<protein>
    <recommendedName>
        <fullName evidence="1">Fibronectin type-III domain-containing protein</fullName>
    </recommendedName>
</protein>
<dbReference type="GO" id="GO:0004553">
    <property type="term" value="F:hydrolase activity, hydrolyzing O-glycosyl compounds"/>
    <property type="evidence" value="ECO:0007669"/>
    <property type="project" value="UniProtKB-ARBA"/>
</dbReference>
<proteinExistence type="predicted"/>
<dbReference type="Proteomes" id="UP000036951">
    <property type="component" value="Unassembled WGS sequence"/>
</dbReference>
<evidence type="ECO:0000313" key="3">
    <source>
        <dbReference type="Proteomes" id="UP000036951"/>
    </source>
</evidence>
<dbReference type="PROSITE" id="PS50853">
    <property type="entry name" value="FN3"/>
    <property type="match status" value="1"/>
</dbReference>
<dbReference type="GO" id="GO:0005975">
    <property type="term" value="P:carbohydrate metabolic process"/>
    <property type="evidence" value="ECO:0007669"/>
    <property type="project" value="UniProtKB-ARBA"/>
</dbReference>
<dbReference type="SUPFAM" id="SSF49265">
    <property type="entry name" value="Fibronectin type III"/>
    <property type="match status" value="1"/>
</dbReference>
<dbReference type="InterPro" id="IPR003961">
    <property type="entry name" value="FN3_dom"/>
</dbReference>